<gene>
    <name evidence="3" type="ORF">ABEB36_006251</name>
</gene>
<feature type="compositionally biased region" description="Low complexity" evidence="2">
    <location>
        <begin position="18"/>
        <end position="29"/>
    </location>
</feature>
<accession>A0ABD1EPV5</accession>
<dbReference type="AlphaFoldDB" id="A0ABD1EPV5"/>
<name>A0ABD1EPV5_HYPHA</name>
<evidence type="ECO:0000256" key="2">
    <source>
        <dbReference type="SAM" id="MobiDB-lite"/>
    </source>
</evidence>
<proteinExistence type="predicted"/>
<dbReference type="EMBL" id="JBDJPC010000005">
    <property type="protein sequence ID" value="KAL1500809.1"/>
    <property type="molecule type" value="Genomic_DNA"/>
</dbReference>
<feature type="compositionally biased region" description="Basic residues" evidence="2">
    <location>
        <begin position="1"/>
        <end position="17"/>
    </location>
</feature>
<feature type="compositionally biased region" description="Polar residues" evidence="2">
    <location>
        <begin position="34"/>
        <end position="44"/>
    </location>
</feature>
<feature type="compositionally biased region" description="Low complexity" evidence="2">
    <location>
        <begin position="616"/>
        <end position="635"/>
    </location>
</feature>
<feature type="compositionally biased region" description="Basic residues" evidence="2">
    <location>
        <begin position="658"/>
        <end position="668"/>
    </location>
</feature>
<protein>
    <submittedName>
        <fullName evidence="3">Uncharacterized protein</fullName>
    </submittedName>
</protein>
<evidence type="ECO:0000256" key="1">
    <source>
        <dbReference type="SAM" id="Coils"/>
    </source>
</evidence>
<keyword evidence="4" id="KW-1185">Reference proteome</keyword>
<comment type="caution">
    <text evidence="3">The sequence shown here is derived from an EMBL/GenBank/DDBJ whole genome shotgun (WGS) entry which is preliminary data.</text>
</comment>
<sequence length="681" mass="77043">MPRRKKHSKNGKHKQKKQQLQVQKTNKNNESGENDSISTPMKPSNSKKDSFEMETPVKWSSNKQAYSLIDTTPVNKSRSLNGKTSNLGSTLNVTNLNYLFNVNSNDWNDIKETVKLKRSKSSIAKLHSPGSEKPLSYRNTQTIMNLEDLFEKSQQHSIVETPKIAQKILYDTDNCKSFYSPSLNNKKLNNEVNFNPYVKEKELRTMDIQVQKFKGQSVGEMSFFTSQLFDQKINSTPISAQQLKDQLAKEELDRLSNCTSSDTPKQNIINNMQSPSIFEHTVTRRENININTPPVAEKVLNKDQTNSIHLLGSKRKTPSRRSPKLNKLVGHSRMFNRNLSYTRLSQSQRSSLENSCEMIHSPAVRIGVYEKMLNRIQKYSKASAKWSMRLMESCSQLGLQIKNSLASMCNVQSNRSIEEWTPKFCKCEEYKMEINNLNVKILQLNEELKQLTQQLNTHCEDIGQLKEIQKIKAELATYKDLRQEIVILKEQFACFKNQTVSKTSVLAPAPPPPPPPPPPPLPLATTHVPVKLHLNHKSRSLLDTKSLNNDSRPIISLDEILKVKLKKTSDRPLSTPSKRPRAVSTPVVDDLFRQVKLRRSSFMANATPISAGNLLTPGGMSTGSSEMSSTSPASSLNRLLDNGGSVWPVKRLRKPGGLRFHSVHRKSPRASPGFRRERGGS</sequence>
<reference evidence="3 4" key="1">
    <citation type="submission" date="2024-05" db="EMBL/GenBank/DDBJ databases">
        <title>Genetic variation in Jamaican populations of the coffee berry borer (Hypothenemus hampei).</title>
        <authorList>
            <person name="Errbii M."/>
            <person name="Myrie A."/>
        </authorList>
    </citation>
    <scope>NUCLEOTIDE SEQUENCE [LARGE SCALE GENOMIC DNA]</scope>
    <source>
        <strain evidence="3">JA-Hopewell-2020-01-JO</strain>
        <tissue evidence="3">Whole body</tissue>
    </source>
</reference>
<feature type="region of interest" description="Disordered" evidence="2">
    <location>
        <begin position="611"/>
        <end position="640"/>
    </location>
</feature>
<organism evidence="3 4">
    <name type="scientific">Hypothenemus hampei</name>
    <name type="common">Coffee berry borer</name>
    <dbReference type="NCBI Taxonomy" id="57062"/>
    <lineage>
        <taxon>Eukaryota</taxon>
        <taxon>Metazoa</taxon>
        <taxon>Ecdysozoa</taxon>
        <taxon>Arthropoda</taxon>
        <taxon>Hexapoda</taxon>
        <taxon>Insecta</taxon>
        <taxon>Pterygota</taxon>
        <taxon>Neoptera</taxon>
        <taxon>Endopterygota</taxon>
        <taxon>Coleoptera</taxon>
        <taxon>Polyphaga</taxon>
        <taxon>Cucujiformia</taxon>
        <taxon>Curculionidae</taxon>
        <taxon>Scolytinae</taxon>
        <taxon>Hypothenemus</taxon>
    </lineage>
</organism>
<feature type="region of interest" description="Disordered" evidence="2">
    <location>
        <begin position="1"/>
        <end position="58"/>
    </location>
</feature>
<feature type="coiled-coil region" evidence="1">
    <location>
        <begin position="427"/>
        <end position="498"/>
    </location>
</feature>
<evidence type="ECO:0000313" key="3">
    <source>
        <dbReference type="EMBL" id="KAL1500809.1"/>
    </source>
</evidence>
<feature type="region of interest" description="Disordered" evidence="2">
    <location>
        <begin position="658"/>
        <end position="681"/>
    </location>
</feature>
<keyword evidence="1" id="KW-0175">Coiled coil</keyword>
<dbReference type="Proteomes" id="UP001566132">
    <property type="component" value="Unassembled WGS sequence"/>
</dbReference>
<evidence type="ECO:0000313" key="4">
    <source>
        <dbReference type="Proteomes" id="UP001566132"/>
    </source>
</evidence>